<evidence type="ECO:0000313" key="1">
    <source>
        <dbReference type="EMBL" id="CRL05969.1"/>
    </source>
</evidence>
<sequence length="97" mass="11179">MTHAIIAIFTTNANGQQKHHSLLKIMNCFNSALLTREVIVVHKTLTRRNKNPCSNKQKAIGNRKLMVYTDSNRRIKTLTMLQLLVVFRSQTSTLFCY</sequence>
<reference evidence="1 2" key="1">
    <citation type="submission" date="2015-04" db="EMBL/GenBank/DDBJ databases">
        <authorList>
            <person name="Syromyatnikov M.Y."/>
            <person name="Popov V.N."/>
        </authorList>
    </citation>
    <scope>NUCLEOTIDE SEQUENCE [LARGE SCALE GENOMIC DNA]</scope>
</reference>
<name>A0A1J1J509_9DIPT</name>
<dbReference type="EMBL" id="CVRI01000066">
    <property type="protein sequence ID" value="CRL05969.1"/>
    <property type="molecule type" value="Genomic_DNA"/>
</dbReference>
<dbReference type="Proteomes" id="UP000183832">
    <property type="component" value="Unassembled WGS sequence"/>
</dbReference>
<accession>A0A1J1J509</accession>
<keyword evidence="2" id="KW-1185">Reference proteome</keyword>
<protein>
    <submittedName>
        <fullName evidence="1">CLUMA_CG019218, isoform A</fullName>
    </submittedName>
</protein>
<gene>
    <name evidence="1" type="ORF">CLUMA_CG019218</name>
</gene>
<evidence type="ECO:0000313" key="2">
    <source>
        <dbReference type="Proteomes" id="UP000183832"/>
    </source>
</evidence>
<dbReference type="AlphaFoldDB" id="A0A1J1J509"/>
<organism evidence="1 2">
    <name type="scientific">Clunio marinus</name>
    <dbReference type="NCBI Taxonomy" id="568069"/>
    <lineage>
        <taxon>Eukaryota</taxon>
        <taxon>Metazoa</taxon>
        <taxon>Ecdysozoa</taxon>
        <taxon>Arthropoda</taxon>
        <taxon>Hexapoda</taxon>
        <taxon>Insecta</taxon>
        <taxon>Pterygota</taxon>
        <taxon>Neoptera</taxon>
        <taxon>Endopterygota</taxon>
        <taxon>Diptera</taxon>
        <taxon>Nematocera</taxon>
        <taxon>Chironomoidea</taxon>
        <taxon>Chironomidae</taxon>
        <taxon>Clunio</taxon>
    </lineage>
</organism>
<proteinExistence type="predicted"/>